<organism evidence="1 2">
    <name type="scientific">Telmatospirillum siberiense</name>
    <dbReference type="NCBI Taxonomy" id="382514"/>
    <lineage>
        <taxon>Bacteria</taxon>
        <taxon>Pseudomonadati</taxon>
        <taxon>Pseudomonadota</taxon>
        <taxon>Alphaproteobacteria</taxon>
        <taxon>Rhodospirillales</taxon>
        <taxon>Rhodospirillaceae</taxon>
        <taxon>Telmatospirillum</taxon>
    </lineage>
</organism>
<gene>
    <name evidence="1" type="ORF">CWS72_00805</name>
</gene>
<accession>A0A2N3Q196</accession>
<sequence>MIRSAGLILLKVRLLFGIEGGGMTRINMTTEEHAALWRRRLFEAEAGMTNYLLNAHGERHLAAWMDVRSKIFHELPSATNGSADEWKSVFFRAQALLERFLVGLFGHEAMTDWARSNAEVLRLLDEEGGQGPVPAVRRIAQQAELYDSTYTITERSSERSTVQIDRCAIWIYREKARARGVPITLGSPCEYCTRAMAEIVRAKGCTPNYELLDNGGVRGCRWTAIAARLRPPAFPAPRQVVAAQ</sequence>
<evidence type="ECO:0000313" key="1">
    <source>
        <dbReference type="EMBL" id="PKU26422.1"/>
    </source>
</evidence>
<evidence type="ECO:0000313" key="2">
    <source>
        <dbReference type="Proteomes" id="UP000233293"/>
    </source>
</evidence>
<comment type="caution">
    <text evidence="1">The sequence shown here is derived from an EMBL/GenBank/DDBJ whole genome shotgun (WGS) entry which is preliminary data.</text>
</comment>
<dbReference type="EMBL" id="PIUM01000001">
    <property type="protein sequence ID" value="PKU26422.1"/>
    <property type="molecule type" value="Genomic_DNA"/>
</dbReference>
<keyword evidence="2" id="KW-1185">Reference proteome</keyword>
<name>A0A2N3Q196_9PROT</name>
<dbReference type="AlphaFoldDB" id="A0A2N3Q196"/>
<proteinExistence type="predicted"/>
<dbReference type="Proteomes" id="UP000233293">
    <property type="component" value="Unassembled WGS sequence"/>
</dbReference>
<protein>
    <recommendedName>
        <fullName evidence="3">L-2-amino-thiazoline-4-carboxylic acid hydrolase</fullName>
    </recommendedName>
</protein>
<evidence type="ECO:0008006" key="3">
    <source>
        <dbReference type="Google" id="ProtNLM"/>
    </source>
</evidence>
<reference evidence="2" key="1">
    <citation type="submission" date="2017-12" db="EMBL/GenBank/DDBJ databases">
        <title>Draft genome sequence of Telmatospirillum siberiense 26-4b1T, an acidotolerant peatland alphaproteobacterium potentially involved in sulfur cycling.</title>
        <authorList>
            <person name="Hausmann B."/>
            <person name="Pjevac P."/>
            <person name="Schreck K."/>
            <person name="Herbold C.W."/>
            <person name="Daims H."/>
            <person name="Wagner M."/>
            <person name="Pester M."/>
            <person name="Loy A."/>
        </authorList>
    </citation>
    <scope>NUCLEOTIDE SEQUENCE [LARGE SCALE GENOMIC DNA]</scope>
    <source>
        <strain evidence="2">26-4b1</strain>
    </source>
</reference>